<reference evidence="1" key="1">
    <citation type="submission" date="2014-11" db="EMBL/GenBank/DDBJ databases">
        <authorList>
            <person name="Amaro Gonzalez C."/>
        </authorList>
    </citation>
    <scope>NUCLEOTIDE SEQUENCE</scope>
</reference>
<dbReference type="AlphaFoldDB" id="A0A0E9U169"/>
<sequence length="52" mass="5778">MNGLMWKRCGGGCLIIFGAWSHPTHKPSSPPLITQCRTSPGTIFFEDKVFLL</sequence>
<protein>
    <submittedName>
        <fullName evidence="1">Uncharacterized protein</fullName>
    </submittedName>
</protein>
<accession>A0A0E9U169</accession>
<name>A0A0E9U169_ANGAN</name>
<evidence type="ECO:0000313" key="1">
    <source>
        <dbReference type="EMBL" id="JAH59654.1"/>
    </source>
</evidence>
<reference evidence="1" key="2">
    <citation type="journal article" date="2015" name="Fish Shellfish Immunol.">
        <title>Early steps in the European eel (Anguilla anguilla)-Vibrio vulnificus interaction in the gills: Role of the RtxA13 toxin.</title>
        <authorList>
            <person name="Callol A."/>
            <person name="Pajuelo D."/>
            <person name="Ebbesson L."/>
            <person name="Teles M."/>
            <person name="MacKenzie S."/>
            <person name="Amaro C."/>
        </authorList>
    </citation>
    <scope>NUCLEOTIDE SEQUENCE</scope>
</reference>
<dbReference type="EMBL" id="GBXM01048923">
    <property type="protein sequence ID" value="JAH59654.1"/>
    <property type="molecule type" value="Transcribed_RNA"/>
</dbReference>
<organism evidence="1">
    <name type="scientific">Anguilla anguilla</name>
    <name type="common">European freshwater eel</name>
    <name type="synonym">Muraena anguilla</name>
    <dbReference type="NCBI Taxonomy" id="7936"/>
    <lineage>
        <taxon>Eukaryota</taxon>
        <taxon>Metazoa</taxon>
        <taxon>Chordata</taxon>
        <taxon>Craniata</taxon>
        <taxon>Vertebrata</taxon>
        <taxon>Euteleostomi</taxon>
        <taxon>Actinopterygii</taxon>
        <taxon>Neopterygii</taxon>
        <taxon>Teleostei</taxon>
        <taxon>Anguilliformes</taxon>
        <taxon>Anguillidae</taxon>
        <taxon>Anguilla</taxon>
    </lineage>
</organism>
<proteinExistence type="predicted"/>